<dbReference type="InterPro" id="IPR032675">
    <property type="entry name" value="LRR_dom_sf"/>
</dbReference>
<dbReference type="EnsemblMetazoa" id="CapteT186051">
    <property type="protein sequence ID" value="CapteP186051"/>
    <property type="gene ID" value="CapteG186051"/>
</dbReference>
<evidence type="ECO:0000256" key="2">
    <source>
        <dbReference type="ARBA" id="ARBA00022729"/>
    </source>
</evidence>
<dbReference type="EMBL" id="KB302153">
    <property type="protein sequence ID" value="ELU04764.1"/>
    <property type="molecule type" value="Genomic_DNA"/>
</dbReference>
<evidence type="ECO:0000256" key="1">
    <source>
        <dbReference type="ARBA" id="ARBA00022614"/>
    </source>
</evidence>
<reference evidence="6 8" key="2">
    <citation type="journal article" date="2013" name="Nature">
        <title>Insights into bilaterian evolution from three spiralian genomes.</title>
        <authorList>
            <person name="Simakov O."/>
            <person name="Marletaz F."/>
            <person name="Cho S.J."/>
            <person name="Edsinger-Gonzales E."/>
            <person name="Havlak P."/>
            <person name="Hellsten U."/>
            <person name="Kuo D.H."/>
            <person name="Larsson T."/>
            <person name="Lv J."/>
            <person name="Arendt D."/>
            <person name="Savage R."/>
            <person name="Osoegawa K."/>
            <person name="de Jong P."/>
            <person name="Grimwood J."/>
            <person name="Chapman J.A."/>
            <person name="Shapiro H."/>
            <person name="Aerts A."/>
            <person name="Otillar R.P."/>
            <person name="Terry A.Y."/>
            <person name="Boore J.L."/>
            <person name="Grigoriev I.V."/>
            <person name="Lindberg D.R."/>
            <person name="Seaver E.C."/>
            <person name="Weisblat D.A."/>
            <person name="Putnam N.H."/>
            <person name="Rokhsar D.S."/>
        </authorList>
    </citation>
    <scope>NUCLEOTIDE SEQUENCE</scope>
    <source>
        <strain evidence="6 8">I ESC-2004</strain>
    </source>
</reference>
<keyword evidence="2 5" id="KW-0732">Signal</keyword>
<accession>R7UE00</accession>
<dbReference type="EMBL" id="AMQN01008081">
    <property type="status" value="NOT_ANNOTATED_CDS"/>
    <property type="molecule type" value="Genomic_DNA"/>
</dbReference>
<evidence type="ECO:0000256" key="4">
    <source>
        <dbReference type="SAM" id="Phobius"/>
    </source>
</evidence>
<evidence type="ECO:0000313" key="6">
    <source>
        <dbReference type="EMBL" id="ELU04764.1"/>
    </source>
</evidence>
<sequence>MQIHRFVWLFICLLSAETSFGVRVEREYEGLTSIPEDIDPNVYLLNCMNNEISNITKSDFNDKYPNLQYIFLTHNEITTVESGCFKGTALRKMSLMYNQLTFIPDFRKVKDTLEVIDLEANRIHKISGTEIDYLTKISVIYLSCNPLVQLPQFTRLLPSLAYLYLIDIELECCSQTIWLKRQPDTMYVQMRSKPCSHPSQWSMMNWDDITEDMLLQHTCVSAFTIIGFVHCLHKIMAIVLLLRLMRRASTAEIRTGCMLSVQLSGGGVPLARTLSKWNIQHQHADNEIQVTVSDSHPSMKCFVQRFNFFLDSVISADLTRDFKEQQVFHEYGHLKT</sequence>
<dbReference type="PANTHER" id="PTHR24369:SF210">
    <property type="entry name" value="CHAOPTIN-RELATED"/>
    <property type="match status" value="1"/>
</dbReference>
<evidence type="ECO:0000313" key="8">
    <source>
        <dbReference type="Proteomes" id="UP000014760"/>
    </source>
</evidence>
<dbReference type="Proteomes" id="UP000014760">
    <property type="component" value="Unassembled WGS sequence"/>
</dbReference>
<dbReference type="SUPFAM" id="SSF52058">
    <property type="entry name" value="L domain-like"/>
    <property type="match status" value="1"/>
</dbReference>
<keyword evidence="4" id="KW-0812">Transmembrane</keyword>
<dbReference type="HOGENOM" id="CLU_827029_0_0_1"/>
<dbReference type="Pfam" id="PF13855">
    <property type="entry name" value="LRR_8"/>
    <property type="match status" value="1"/>
</dbReference>
<keyword evidence="4" id="KW-1133">Transmembrane helix</keyword>
<dbReference type="Gene3D" id="3.80.10.10">
    <property type="entry name" value="Ribonuclease Inhibitor"/>
    <property type="match status" value="1"/>
</dbReference>
<feature type="signal peptide" evidence="5">
    <location>
        <begin position="1"/>
        <end position="21"/>
    </location>
</feature>
<feature type="chain" id="PRO_5008787913" description="LRRCT domain-containing protein" evidence="5">
    <location>
        <begin position="22"/>
        <end position="336"/>
    </location>
</feature>
<dbReference type="InterPro" id="IPR050541">
    <property type="entry name" value="LRR_TM_domain-containing"/>
</dbReference>
<protein>
    <recommendedName>
        <fullName evidence="9">LRRCT domain-containing protein</fullName>
    </recommendedName>
</protein>
<keyword evidence="3" id="KW-0677">Repeat</keyword>
<dbReference type="STRING" id="283909.R7UE00"/>
<keyword evidence="4" id="KW-0472">Membrane</keyword>
<name>R7UE00_CAPTE</name>
<dbReference type="GO" id="GO:0005886">
    <property type="term" value="C:plasma membrane"/>
    <property type="evidence" value="ECO:0007669"/>
    <property type="project" value="TreeGrafter"/>
</dbReference>
<proteinExistence type="predicted"/>
<reference evidence="7" key="3">
    <citation type="submission" date="2015-06" db="UniProtKB">
        <authorList>
            <consortium name="EnsemblMetazoa"/>
        </authorList>
    </citation>
    <scope>IDENTIFICATION</scope>
</reference>
<organism evidence="6">
    <name type="scientific">Capitella teleta</name>
    <name type="common">Polychaete worm</name>
    <dbReference type="NCBI Taxonomy" id="283909"/>
    <lineage>
        <taxon>Eukaryota</taxon>
        <taxon>Metazoa</taxon>
        <taxon>Spiralia</taxon>
        <taxon>Lophotrochozoa</taxon>
        <taxon>Annelida</taxon>
        <taxon>Polychaeta</taxon>
        <taxon>Sedentaria</taxon>
        <taxon>Scolecida</taxon>
        <taxon>Capitellidae</taxon>
        <taxon>Capitella</taxon>
    </lineage>
</organism>
<keyword evidence="1" id="KW-0433">Leucine-rich repeat</keyword>
<reference evidence="8" key="1">
    <citation type="submission" date="2012-12" db="EMBL/GenBank/DDBJ databases">
        <authorList>
            <person name="Hellsten U."/>
            <person name="Grimwood J."/>
            <person name="Chapman J.A."/>
            <person name="Shapiro H."/>
            <person name="Aerts A."/>
            <person name="Otillar R.P."/>
            <person name="Terry A.Y."/>
            <person name="Boore J.L."/>
            <person name="Simakov O."/>
            <person name="Marletaz F."/>
            <person name="Cho S.-J."/>
            <person name="Edsinger-Gonzales E."/>
            <person name="Havlak P."/>
            <person name="Kuo D.-H."/>
            <person name="Larsson T."/>
            <person name="Lv J."/>
            <person name="Arendt D."/>
            <person name="Savage R."/>
            <person name="Osoegawa K."/>
            <person name="de Jong P."/>
            <person name="Lindberg D.R."/>
            <person name="Seaver E.C."/>
            <person name="Weisblat D.A."/>
            <person name="Putnam N.H."/>
            <person name="Grigoriev I.V."/>
            <person name="Rokhsar D.S."/>
        </authorList>
    </citation>
    <scope>NUCLEOTIDE SEQUENCE</scope>
    <source>
        <strain evidence="8">I ESC-2004</strain>
    </source>
</reference>
<keyword evidence="8" id="KW-1185">Reference proteome</keyword>
<dbReference type="AlphaFoldDB" id="R7UE00"/>
<gene>
    <name evidence="6" type="ORF">CAPTEDRAFT_186051</name>
</gene>
<dbReference type="InterPro" id="IPR001611">
    <property type="entry name" value="Leu-rich_rpt"/>
</dbReference>
<evidence type="ECO:0000313" key="7">
    <source>
        <dbReference type="EnsemblMetazoa" id="CapteP186051"/>
    </source>
</evidence>
<evidence type="ECO:0000256" key="5">
    <source>
        <dbReference type="SAM" id="SignalP"/>
    </source>
</evidence>
<evidence type="ECO:0008006" key="9">
    <source>
        <dbReference type="Google" id="ProtNLM"/>
    </source>
</evidence>
<feature type="transmembrane region" description="Helical" evidence="4">
    <location>
        <begin position="222"/>
        <end position="244"/>
    </location>
</feature>
<evidence type="ECO:0000256" key="3">
    <source>
        <dbReference type="ARBA" id="ARBA00022737"/>
    </source>
</evidence>
<dbReference type="PANTHER" id="PTHR24369">
    <property type="entry name" value="ANTIGEN BSP, PUTATIVE-RELATED"/>
    <property type="match status" value="1"/>
</dbReference>